<sequence>MRNGAAASPLQPPHSSALLLPATHSIATTADPALTDRSILGPLLPFARLDHGMAERVTTPTHRGHSRGSSQTEPQGSSTPESTNKPGDLLTQYQQELDKLRAKTHEGLPFGEMGLSERRLGAIQKEAARQACEALQQFRDIHSVKTEEYQRRSGGKDNWYKDWLPVVLKQQQQLEKALSLAKDVSQRTTSFSL</sequence>
<feature type="region of interest" description="Disordered" evidence="1">
    <location>
        <begin position="58"/>
        <end position="88"/>
    </location>
</feature>
<comment type="caution">
    <text evidence="2">The sequence shown here is derived from an EMBL/GenBank/DDBJ whole genome shotgun (WGS) entry which is preliminary data.</text>
</comment>
<evidence type="ECO:0000256" key="1">
    <source>
        <dbReference type="SAM" id="MobiDB-lite"/>
    </source>
</evidence>
<evidence type="ECO:0000313" key="3">
    <source>
        <dbReference type="Proteomes" id="UP000317650"/>
    </source>
</evidence>
<gene>
    <name evidence="2" type="ORF">C4D60_Mb01t03560</name>
</gene>
<evidence type="ECO:0000313" key="2">
    <source>
        <dbReference type="EMBL" id="THU62289.1"/>
    </source>
</evidence>
<proteinExistence type="predicted"/>
<accession>A0A4S8JKW7</accession>
<dbReference type="Proteomes" id="UP000317650">
    <property type="component" value="Chromosome 1"/>
</dbReference>
<organism evidence="2 3">
    <name type="scientific">Musa balbisiana</name>
    <name type="common">Banana</name>
    <dbReference type="NCBI Taxonomy" id="52838"/>
    <lineage>
        <taxon>Eukaryota</taxon>
        <taxon>Viridiplantae</taxon>
        <taxon>Streptophyta</taxon>
        <taxon>Embryophyta</taxon>
        <taxon>Tracheophyta</taxon>
        <taxon>Spermatophyta</taxon>
        <taxon>Magnoliopsida</taxon>
        <taxon>Liliopsida</taxon>
        <taxon>Zingiberales</taxon>
        <taxon>Musaceae</taxon>
        <taxon>Musa</taxon>
    </lineage>
</organism>
<dbReference type="EMBL" id="PYDT01000004">
    <property type="protein sequence ID" value="THU62289.1"/>
    <property type="molecule type" value="Genomic_DNA"/>
</dbReference>
<reference evidence="2 3" key="1">
    <citation type="journal article" date="2019" name="Nat. Plants">
        <title>Genome sequencing of Musa balbisiana reveals subgenome evolution and function divergence in polyploid bananas.</title>
        <authorList>
            <person name="Yao X."/>
        </authorList>
    </citation>
    <scope>NUCLEOTIDE SEQUENCE [LARGE SCALE GENOMIC DNA]</scope>
    <source>
        <strain evidence="3">cv. DH-PKW</strain>
        <tissue evidence="2">Leaves</tissue>
    </source>
</reference>
<name>A0A4S8JKW7_MUSBA</name>
<protein>
    <submittedName>
        <fullName evidence="2">Uncharacterized protein</fullName>
    </submittedName>
</protein>
<keyword evidence="3" id="KW-1185">Reference proteome</keyword>
<dbReference type="AlphaFoldDB" id="A0A4S8JKW7"/>
<feature type="compositionally biased region" description="Polar residues" evidence="1">
    <location>
        <begin position="67"/>
        <end position="88"/>
    </location>
</feature>